<feature type="transmembrane region" description="Helical" evidence="2">
    <location>
        <begin position="163"/>
        <end position="186"/>
    </location>
</feature>
<feature type="transmembrane region" description="Helical" evidence="2">
    <location>
        <begin position="313"/>
        <end position="339"/>
    </location>
</feature>
<keyword evidence="2" id="KW-1133">Transmembrane helix</keyword>
<evidence type="ECO:0000256" key="1">
    <source>
        <dbReference type="SAM" id="MobiDB-lite"/>
    </source>
</evidence>
<feature type="region of interest" description="Disordered" evidence="1">
    <location>
        <begin position="616"/>
        <end position="649"/>
    </location>
</feature>
<dbReference type="InterPro" id="IPR003172">
    <property type="entry name" value="ML_dom"/>
</dbReference>
<keyword evidence="2" id="KW-0472">Membrane</keyword>
<feature type="transmembrane region" description="Helical" evidence="2">
    <location>
        <begin position="390"/>
        <end position="416"/>
    </location>
</feature>
<feature type="region of interest" description="Disordered" evidence="1">
    <location>
        <begin position="673"/>
        <end position="717"/>
    </location>
</feature>
<dbReference type="Pfam" id="PF02221">
    <property type="entry name" value="E1_DerP2_DerF2"/>
    <property type="match status" value="1"/>
</dbReference>
<proteinExistence type="predicted"/>
<feature type="compositionally biased region" description="Low complexity" evidence="1">
    <location>
        <begin position="768"/>
        <end position="780"/>
    </location>
</feature>
<dbReference type="GO" id="GO:0016020">
    <property type="term" value="C:membrane"/>
    <property type="evidence" value="ECO:0007669"/>
    <property type="project" value="TreeGrafter"/>
</dbReference>
<evidence type="ECO:0000259" key="3">
    <source>
        <dbReference type="Pfam" id="PF02221"/>
    </source>
</evidence>
<feature type="transmembrane region" description="Helical" evidence="2">
    <location>
        <begin position="360"/>
        <end position="384"/>
    </location>
</feature>
<feature type="region of interest" description="Disordered" evidence="1">
    <location>
        <begin position="724"/>
        <end position="743"/>
    </location>
</feature>
<feature type="transmembrane region" description="Helical" evidence="2">
    <location>
        <begin position="501"/>
        <end position="521"/>
    </location>
</feature>
<organism evidence="5 6">
    <name type="scientific">Circinella minor</name>
    <dbReference type="NCBI Taxonomy" id="1195481"/>
    <lineage>
        <taxon>Eukaryota</taxon>
        <taxon>Fungi</taxon>
        <taxon>Fungi incertae sedis</taxon>
        <taxon>Mucoromycota</taxon>
        <taxon>Mucoromycotina</taxon>
        <taxon>Mucoromycetes</taxon>
        <taxon>Mucorales</taxon>
        <taxon>Lichtheimiaceae</taxon>
        <taxon>Circinella</taxon>
    </lineage>
</organism>
<dbReference type="AlphaFoldDB" id="A0A8H7VR57"/>
<feature type="domain" description="MD-2-related lipid-recognition" evidence="3">
    <location>
        <begin position="65"/>
        <end position="150"/>
    </location>
</feature>
<dbReference type="PANTHER" id="PTHR31145">
    <property type="entry name" value="INTEGRAL MEMBRANE PROTEIN (AFU_ORTHOLOGUE AFUA_7G01610)"/>
    <property type="match status" value="1"/>
</dbReference>
<dbReference type="InterPro" id="IPR040241">
    <property type="entry name" value="TRP_Flc/Pkd2-like"/>
</dbReference>
<dbReference type="InterPro" id="IPR010308">
    <property type="entry name" value="TRP_C"/>
</dbReference>
<evidence type="ECO:0000313" key="6">
    <source>
        <dbReference type="Proteomes" id="UP000646827"/>
    </source>
</evidence>
<feature type="compositionally biased region" description="Basic residues" evidence="1">
    <location>
        <begin position="803"/>
        <end position="812"/>
    </location>
</feature>
<feature type="region of interest" description="Disordered" evidence="1">
    <location>
        <begin position="764"/>
        <end position="812"/>
    </location>
</feature>
<name>A0A8H7VR57_9FUNG</name>
<gene>
    <name evidence="5" type="ORF">INT45_011114</name>
</gene>
<feature type="compositionally biased region" description="Low complexity" evidence="1">
    <location>
        <begin position="616"/>
        <end position="626"/>
    </location>
</feature>
<evidence type="ECO:0000313" key="5">
    <source>
        <dbReference type="EMBL" id="KAG2228322.1"/>
    </source>
</evidence>
<sequence length="812" mass="93459">MKLNAQQDQSVSILDTLFNNGNTNFTQCSNANTFVVHDLNRTYDHATNTFFFNLSGHSSIAVTNLNQGQNQYSSARTEVVIGFNALMDQRQRLCPTLNNSNSNGCPIEANSNVSIQQSYTLPETSLPLGNIITRYSTLTADNEDWICITMAPVGYQNPTWKIVFTYVPVAFTIFAALVSFFASFATVSEAEHDVFLFTSNYAMLPAALRLKSPGFFDLIYYAQFIVLSGQLNLNYPEFYQLFVSNFAWSYLLFPTQWLRNINDSIFPYKPEQQVEDIMTVTLLDQQQNTSSVIVQGQGLAKFANAVDMDVNNLFLASFIFMLIILAGCLFLCFVIWMVVQILSWRVPHRYAAQTPKIINFTIGIILRVLTLFYLPMMVLGFFQLMLPAPWYLLLSAALVLVFHIFLIYGVIAFILLDVRPPSLVFSDITLLLRYGCLYNTFTDESFYFFLCDLVYRIFIGAMTGWFSVSGVAQMAVLLIFEAAYFTLHILRRPYASRHVNIQHIIFGAFRLVILFLNIGYLDSLEALDRNKQALAYTQITLHCIVFLMMFLFPIRNLVVLLTGLADDEINETGAPPARMAFWRRKRHPEENSEMRHNHLHHRVPTNDELDKFAEQQRFQQRQQLQQHEQEQEYQQLDNKPPQQHQRQRLSLQLQQEPMMEVISLRDERPSPVAFISSHNKDHSKNNKSIHTDDNRTSSRSSLPPPPPPPHRVKSNLELRSNIEQRNGWKLGGRNRHSVLGINPTQQESATATVVEPLMSASPSSYYLQRQQQQQQQQPRPTSWGSTLSTQQQYQQQYQDQRNNNHHRPFSFQ</sequence>
<protein>
    <recommendedName>
        <fullName evidence="7">TRP C-terminal domain-containing protein</fullName>
    </recommendedName>
</protein>
<feature type="domain" description="TRP C-terminal" evidence="4">
    <location>
        <begin position="167"/>
        <end position="561"/>
    </location>
</feature>
<feature type="compositionally biased region" description="Low complexity" evidence="1">
    <location>
        <begin position="790"/>
        <end position="800"/>
    </location>
</feature>
<dbReference type="Pfam" id="PF06011">
    <property type="entry name" value="TRP"/>
    <property type="match status" value="1"/>
</dbReference>
<keyword evidence="2" id="KW-0812">Transmembrane</keyword>
<feature type="transmembrane region" description="Helical" evidence="2">
    <location>
        <begin position="533"/>
        <end position="552"/>
    </location>
</feature>
<accession>A0A8H7VR57</accession>
<dbReference type="OrthoDB" id="2115177at2759"/>
<feature type="compositionally biased region" description="Basic and acidic residues" evidence="1">
    <location>
        <begin position="678"/>
        <end position="696"/>
    </location>
</feature>
<dbReference type="EMBL" id="JAEPRB010000001">
    <property type="protein sequence ID" value="KAG2228322.1"/>
    <property type="molecule type" value="Genomic_DNA"/>
</dbReference>
<comment type="caution">
    <text evidence="5">The sequence shown here is derived from an EMBL/GenBank/DDBJ whole genome shotgun (WGS) entry which is preliminary data.</text>
</comment>
<dbReference type="PANTHER" id="PTHR31145:SF6">
    <property type="entry name" value="INTEGRAL MEMBRANE PROTEIN (AFU_ORTHOLOGUE AFUA_7G01610)"/>
    <property type="match status" value="1"/>
</dbReference>
<reference evidence="5 6" key="1">
    <citation type="submission" date="2020-12" db="EMBL/GenBank/DDBJ databases">
        <title>Metabolic potential, ecology and presence of endohyphal bacteria is reflected in genomic diversity of Mucoromycotina.</title>
        <authorList>
            <person name="Muszewska A."/>
            <person name="Okrasinska A."/>
            <person name="Steczkiewicz K."/>
            <person name="Drgas O."/>
            <person name="Orlowska M."/>
            <person name="Perlinska-Lenart U."/>
            <person name="Aleksandrzak-Piekarczyk T."/>
            <person name="Szatraj K."/>
            <person name="Zielenkiewicz U."/>
            <person name="Pilsyk S."/>
            <person name="Malc E."/>
            <person name="Mieczkowski P."/>
            <person name="Kruszewska J.S."/>
            <person name="Biernat P."/>
            <person name="Pawlowska J."/>
        </authorList>
    </citation>
    <scope>NUCLEOTIDE SEQUENCE [LARGE SCALE GENOMIC DNA]</scope>
    <source>
        <strain evidence="5 6">CBS 142.35</strain>
    </source>
</reference>
<dbReference type="GO" id="GO:0055085">
    <property type="term" value="P:transmembrane transport"/>
    <property type="evidence" value="ECO:0007669"/>
    <property type="project" value="TreeGrafter"/>
</dbReference>
<evidence type="ECO:0000259" key="4">
    <source>
        <dbReference type="Pfam" id="PF06011"/>
    </source>
</evidence>
<feature type="transmembrane region" description="Helical" evidence="2">
    <location>
        <begin position="453"/>
        <end position="480"/>
    </location>
</feature>
<evidence type="ECO:0000256" key="2">
    <source>
        <dbReference type="SAM" id="Phobius"/>
    </source>
</evidence>
<dbReference type="Proteomes" id="UP000646827">
    <property type="component" value="Unassembled WGS sequence"/>
</dbReference>
<keyword evidence="6" id="KW-1185">Reference proteome</keyword>
<evidence type="ECO:0008006" key="7">
    <source>
        <dbReference type="Google" id="ProtNLM"/>
    </source>
</evidence>